<feature type="compositionally biased region" description="Low complexity" evidence="1">
    <location>
        <begin position="53"/>
        <end position="67"/>
    </location>
</feature>
<feature type="region of interest" description="Disordered" evidence="1">
    <location>
        <begin position="1"/>
        <end position="139"/>
    </location>
</feature>
<feature type="compositionally biased region" description="Basic residues" evidence="1">
    <location>
        <begin position="1"/>
        <end position="11"/>
    </location>
</feature>
<gene>
    <name evidence="2" type="ORF">D9757_005702</name>
</gene>
<reference evidence="2 3" key="1">
    <citation type="journal article" date="2020" name="ISME J.">
        <title>Uncovering the hidden diversity of litter-decomposition mechanisms in mushroom-forming fungi.</title>
        <authorList>
            <person name="Floudas D."/>
            <person name="Bentzer J."/>
            <person name="Ahren D."/>
            <person name="Johansson T."/>
            <person name="Persson P."/>
            <person name="Tunlid A."/>
        </authorList>
    </citation>
    <scope>NUCLEOTIDE SEQUENCE [LARGE SCALE GENOMIC DNA]</scope>
    <source>
        <strain evidence="2 3">CBS 406.79</strain>
    </source>
</reference>
<evidence type="ECO:0000313" key="3">
    <source>
        <dbReference type="Proteomes" id="UP000518752"/>
    </source>
</evidence>
<evidence type="ECO:0000313" key="2">
    <source>
        <dbReference type="EMBL" id="KAF5387373.1"/>
    </source>
</evidence>
<dbReference type="Proteomes" id="UP000518752">
    <property type="component" value="Unassembled WGS sequence"/>
</dbReference>
<organism evidence="2 3">
    <name type="scientific">Collybiopsis confluens</name>
    <dbReference type="NCBI Taxonomy" id="2823264"/>
    <lineage>
        <taxon>Eukaryota</taxon>
        <taxon>Fungi</taxon>
        <taxon>Dikarya</taxon>
        <taxon>Basidiomycota</taxon>
        <taxon>Agaricomycotina</taxon>
        <taxon>Agaricomycetes</taxon>
        <taxon>Agaricomycetidae</taxon>
        <taxon>Agaricales</taxon>
        <taxon>Marasmiineae</taxon>
        <taxon>Omphalotaceae</taxon>
        <taxon>Collybiopsis</taxon>
    </lineage>
</organism>
<keyword evidence="3" id="KW-1185">Reference proteome</keyword>
<evidence type="ECO:0000256" key="1">
    <source>
        <dbReference type="SAM" id="MobiDB-lite"/>
    </source>
</evidence>
<comment type="caution">
    <text evidence="2">The sequence shown here is derived from an EMBL/GenBank/DDBJ whole genome shotgun (WGS) entry which is preliminary data.</text>
</comment>
<protein>
    <submittedName>
        <fullName evidence="2">Uncharacterized protein</fullName>
    </submittedName>
</protein>
<feature type="compositionally biased region" description="Low complexity" evidence="1">
    <location>
        <begin position="80"/>
        <end position="110"/>
    </location>
</feature>
<dbReference type="AlphaFoldDB" id="A0A8H5HPU9"/>
<sequence>MTKLVKPRARPAHLDSPPMEPTKPIIFPSSSSEGESLDEKRSSRKLSLVRVGSKASRVVRLVRKSVSFHGHRSRAHGKSDGISDSESDSGSSTSFSLSTSQDSPSSSSSSPHRHRRISLPSLPAFLHKGRASPRRSSSLALDPSVPPALLFPSALSPILSVPPSAVEAVENGDEIRSRDEEIVIDTRSEYKDIHRPPGVSSEDFQVESAAPAAKHSTTEIPDIVLPFTLTDVISESSSVPAASLSLCSASSGSLDPAYNYMDDIDDIYSKSSSDAIVGTSLSTLSRSRSMTIPRVLLSWMQPLRPIPLGSLLTWWLGKA</sequence>
<proteinExistence type="predicted"/>
<name>A0A8H5HPU9_9AGAR</name>
<dbReference type="EMBL" id="JAACJN010000033">
    <property type="protein sequence ID" value="KAF5387373.1"/>
    <property type="molecule type" value="Genomic_DNA"/>
</dbReference>
<accession>A0A8H5HPU9</accession>